<dbReference type="InterPro" id="IPR050736">
    <property type="entry name" value="Sensor_HK_Regulatory"/>
</dbReference>
<dbReference type="AlphaFoldDB" id="A0A0A2XCX6"/>
<dbReference type="SMART" id="SM00028">
    <property type="entry name" value="TPR"/>
    <property type="match status" value="3"/>
</dbReference>
<organism evidence="9 10">
    <name type="scientific">Thermus filiformis</name>
    <dbReference type="NCBI Taxonomy" id="276"/>
    <lineage>
        <taxon>Bacteria</taxon>
        <taxon>Thermotogati</taxon>
        <taxon>Deinococcota</taxon>
        <taxon>Deinococci</taxon>
        <taxon>Thermales</taxon>
        <taxon>Thermaceae</taxon>
        <taxon>Thermus</taxon>
    </lineage>
</organism>
<keyword evidence="3" id="KW-0597">Phosphoprotein</keyword>
<dbReference type="EMBL" id="JPSL02000039">
    <property type="protein sequence ID" value="KGQ23019.2"/>
    <property type="molecule type" value="Genomic_DNA"/>
</dbReference>
<dbReference type="EC" id="2.7.13.3" evidence="2"/>
<dbReference type="PROSITE" id="PS50005">
    <property type="entry name" value="TPR"/>
    <property type="match status" value="1"/>
</dbReference>
<dbReference type="SUPFAM" id="SSF47384">
    <property type="entry name" value="Homodimeric domain of signal transducing histidine kinase"/>
    <property type="match status" value="1"/>
</dbReference>
<evidence type="ECO:0000256" key="1">
    <source>
        <dbReference type="ARBA" id="ARBA00000085"/>
    </source>
</evidence>
<evidence type="ECO:0000259" key="8">
    <source>
        <dbReference type="PROSITE" id="PS50109"/>
    </source>
</evidence>
<dbReference type="InterPro" id="IPR036097">
    <property type="entry name" value="HisK_dim/P_sf"/>
</dbReference>
<evidence type="ECO:0000256" key="7">
    <source>
        <dbReference type="PROSITE-ProRule" id="PRU00339"/>
    </source>
</evidence>
<feature type="repeat" description="TPR" evidence="7">
    <location>
        <begin position="613"/>
        <end position="646"/>
    </location>
</feature>
<dbReference type="PANTHER" id="PTHR43711:SF1">
    <property type="entry name" value="HISTIDINE KINASE 1"/>
    <property type="match status" value="1"/>
</dbReference>
<dbReference type="Pfam" id="PF14559">
    <property type="entry name" value="TPR_19"/>
    <property type="match status" value="1"/>
</dbReference>
<dbReference type="SUPFAM" id="SSF48452">
    <property type="entry name" value="TPR-like"/>
    <property type="match status" value="1"/>
</dbReference>
<dbReference type="PROSITE" id="PS50109">
    <property type="entry name" value="HIS_KIN"/>
    <property type="match status" value="1"/>
</dbReference>
<accession>A0A0A2XCX6</accession>
<dbReference type="Gene3D" id="1.10.287.130">
    <property type="match status" value="1"/>
</dbReference>
<comment type="catalytic activity">
    <reaction evidence="1">
        <text>ATP + protein L-histidine = ADP + protein N-phospho-L-histidine.</text>
        <dbReference type="EC" id="2.7.13.3"/>
    </reaction>
</comment>
<dbReference type="InterPro" id="IPR003661">
    <property type="entry name" value="HisK_dim/P_dom"/>
</dbReference>
<feature type="domain" description="Histidine kinase" evidence="8">
    <location>
        <begin position="98"/>
        <end position="313"/>
    </location>
</feature>
<dbReference type="Proteomes" id="UP000030364">
    <property type="component" value="Unassembled WGS sequence"/>
</dbReference>
<dbReference type="GO" id="GO:0000155">
    <property type="term" value="F:phosphorelay sensor kinase activity"/>
    <property type="evidence" value="ECO:0007669"/>
    <property type="project" value="InterPro"/>
</dbReference>
<dbReference type="Gene3D" id="3.30.565.10">
    <property type="entry name" value="Histidine kinase-like ATPase, C-terminal domain"/>
    <property type="match status" value="1"/>
</dbReference>
<dbReference type="InterPro" id="IPR003594">
    <property type="entry name" value="HATPase_dom"/>
</dbReference>
<dbReference type="PANTHER" id="PTHR43711">
    <property type="entry name" value="TWO-COMPONENT HISTIDINE KINASE"/>
    <property type="match status" value="1"/>
</dbReference>
<dbReference type="InterPro" id="IPR036890">
    <property type="entry name" value="HATPase_C_sf"/>
</dbReference>
<dbReference type="Gene3D" id="1.25.40.10">
    <property type="entry name" value="Tetratricopeptide repeat domain"/>
    <property type="match status" value="1"/>
</dbReference>
<dbReference type="InterPro" id="IPR005467">
    <property type="entry name" value="His_kinase_dom"/>
</dbReference>
<dbReference type="CDD" id="cd00075">
    <property type="entry name" value="HATPase"/>
    <property type="match status" value="1"/>
</dbReference>
<dbReference type="Pfam" id="PF00512">
    <property type="entry name" value="HisKA"/>
    <property type="match status" value="1"/>
</dbReference>
<keyword evidence="7" id="KW-0802">TPR repeat</keyword>
<proteinExistence type="predicted"/>
<keyword evidence="5 9" id="KW-0418">Kinase</keyword>
<keyword evidence="6" id="KW-0902">Two-component regulatory system</keyword>
<keyword evidence="10" id="KW-1185">Reference proteome</keyword>
<dbReference type="InterPro" id="IPR019734">
    <property type="entry name" value="TPR_rpt"/>
</dbReference>
<evidence type="ECO:0000256" key="5">
    <source>
        <dbReference type="ARBA" id="ARBA00022777"/>
    </source>
</evidence>
<dbReference type="SMART" id="SM00388">
    <property type="entry name" value="HisKA"/>
    <property type="match status" value="1"/>
</dbReference>
<evidence type="ECO:0000256" key="3">
    <source>
        <dbReference type="ARBA" id="ARBA00022553"/>
    </source>
</evidence>
<dbReference type="PRINTS" id="PR00344">
    <property type="entry name" value="BCTRLSENSOR"/>
</dbReference>
<evidence type="ECO:0000256" key="4">
    <source>
        <dbReference type="ARBA" id="ARBA00022679"/>
    </source>
</evidence>
<dbReference type="FunFam" id="3.30.565.10:FF:000006">
    <property type="entry name" value="Sensor histidine kinase WalK"/>
    <property type="match status" value="1"/>
</dbReference>
<sequence length="726" mass="80753">MTDRQPPGSPAFLARLAERYPVVFVLREGRIPPERPPSGIKVYEDPDLTLYWQGPPPRPELLEALRLLASLHGELFRLKERELALEKALADQNRLVRFLLHELKNPLMALLGALELALEMQDEVSPGVRELLEIAEKSAKRLRDLVEKAREYLSLGEGVRLKSERLDLFRLARQAAEEVLPLARRKGVELRLRLPRKPAPVYGDPDWLYQALLNVIHNAVKYTPPKGRVVVRGVLGREEVGVAVADTGPGIPLEEQERVFEPFFRASTRGEAEGSGLGLALVKRVLEAHGGGVRLRSRPGKGSLFYLYLPRPRPGERAPMGRLLLLALALLALARLPVYPAPLGGRAFGGSLPAGEVARLPGTELAFTPEARGRAWVWRSLWGGGARARLLLEEGGVEVRRHGGAALTLLTPEGEVRPTGTVFRTDREGKARLSLYAGSVRLGEERLMEGQGAVLGTAVRRPLLPAPLLRGAAEAGGVRFRFTPVAGARSYRLEVRAQDRVVLFASLQGPYLYLPREDREAQARVYAVDEAGLLGYPSEPVFFRERYSFYQGKKRLPQDPKGAEAFLRRALAVFPDDWEAIAELGFALYLQGPARYEEAALLYQKALSLAPNADTLARYGRLLYHQRRLSEAERAFREALEENPRHLDARWGLAEVLLARGDLPQAEALVRGVLRDDPAYPLARFTLAKVLLEKGNKEEAVRLLRAELEKNPDPEVKALLEKVLSE</sequence>
<reference evidence="9 10" key="1">
    <citation type="journal article" date="2015" name="Genome Announc.">
        <title>Draft Genome Sequence of the Thermophile Thermus filiformis ATCC 43280, Producer of Carotenoid-(Di)glucoside-Branched Fatty Acid (Di)esters and Source of Hyperthermostable Enzymes of Biotechnological Interest.</title>
        <authorList>
            <person name="Mandelli F."/>
            <person name="Oliveira Ramires B."/>
            <person name="Couger M.B."/>
            <person name="Paixao D.A."/>
            <person name="Camilo C.M."/>
            <person name="Polikarpov I."/>
            <person name="Prade R."/>
            <person name="Riano-Pachon D.M."/>
            <person name="Squina F.M."/>
        </authorList>
    </citation>
    <scope>NUCLEOTIDE SEQUENCE [LARGE SCALE GENOMIC DNA]</scope>
    <source>
        <strain evidence="9 10">ATCC 43280</strain>
    </source>
</reference>
<dbReference type="InterPro" id="IPR004358">
    <property type="entry name" value="Sig_transdc_His_kin-like_C"/>
</dbReference>
<name>A0A0A2XCX6_THEFI</name>
<dbReference type="Pfam" id="PF02518">
    <property type="entry name" value="HATPase_c"/>
    <property type="match status" value="1"/>
</dbReference>
<dbReference type="SUPFAM" id="SSF55874">
    <property type="entry name" value="ATPase domain of HSP90 chaperone/DNA topoisomerase II/histidine kinase"/>
    <property type="match status" value="1"/>
</dbReference>
<keyword evidence="4" id="KW-0808">Transferase</keyword>
<comment type="caution">
    <text evidence="9">The sequence shown here is derived from an EMBL/GenBank/DDBJ whole genome shotgun (WGS) entry which is preliminary data.</text>
</comment>
<protein>
    <recommendedName>
        <fullName evidence="2">histidine kinase</fullName>
        <ecNumber evidence="2">2.7.13.3</ecNumber>
    </recommendedName>
</protein>
<evidence type="ECO:0000313" key="10">
    <source>
        <dbReference type="Proteomes" id="UP000030364"/>
    </source>
</evidence>
<gene>
    <name evidence="9" type="ORF">THFILI_06110</name>
</gene>
<dbReference type="SMART" id="SM00387">
    <property type="entry name" value="HATPase_c"/>
    <property type="match status" value="1"/>
</dbReference>
<dbReference type="InterPro" id="IPR011990">
    <property type="entry name" value="TPR-like_helical_dom_sf"/>
</dbReference>
<evidence type="ECO:0000313" key="9">
    <source>
        <dbReference type="EMBL" id="KGQ23019.2"/>
    </source>
</evidence>
<evidence type="ECO:0000256" key="2">
    <source>
        <dbReference type="ARBA" id="ARBA00012438"/>
    </source>
</evidence>
<evidence type="ECO:0000256" key="6">
    <source>
        <dbReference type="ARBA" id="ARBA00023012"/>
    </source>
</evidence>
<dbReference type="STRING" id="276.THFILI_06110"/>